<dbReference type="PATRIC" id="fig|1280948.3.peg.1700"/>
<dbReference type="Pfam" id="PF05762">
    <property type="entry name" value="VWA_CoxE"/>
    <property type="match status" value="1"/>
</dbReference>
<feature type="region of interest" description="Disordered" evidence="1">
    <location>
        <begin position="124"/>
        <end position="144"/>
    </location>
</feature>
<sequence>MFLNFFNELREAKVPVTLKEYLLLMEAMDKQVINMEVEDFYYLSRAALVKDERNIDKFDQVFSHVFKGLDTLADAVDVQDLPEEWLRKMTEKFLTKEEMDEIEAMGGFEKLMETLKQRLEEQKKRHEGGNKWIGTGGTSPFGANGYNPEGVRIGQEKSRHRRAVKVWDKREFKNYDDSVELGTRNIKIAMKRLRKWARTGADDELDLDQTIRNTARKGYLDIEMRPEKRNTVSVLLLLDVGGSMDPYVRVMEELFSAARSEIKNLEYYYFHNCPYEGLWKDNRRRMNNRIPTWDVLNKFPSDYKVIVVGDATMSPYEITYAGGSVEHWNEEAGGIWIQRFVERYPNFVWLNPVKEGAWEYTGSIKLIRELIGGHRMFEMTLEGLDEAMKELSR</sequence>
<evidence type="ECO:0000256" key="1">
    <source>
        <dbReference type="SAM" id="MobiDB-lite"/>
    </source>
</evidence>
<comment type="caution">
    <text evidence="2">The sequence shown here is derived from an EMBL/GenBank/DDBJ whole genome shotgun (WGS) entry which is preliminary data.</text>
</comment>
<dbReference type="OrthoDB" id="9764216at2"/>
<protein>
    <submittedName>
        <fullName evidence="2">von Willebrand factor A</fullName>
    </submittedName>
</protein>
<keyword evidence="3" id="KW-1185">Reference proteome</keyword>
<dbReference type="PANTHER" id="PTHR39338">
    <property type="entry name" value="BLL5662 PROTEIN-RELATED"/>
    <property type="match status" value="1"/>
</dbReference>
<evidence type="ECO:0000313" key="3">
    <source>
        <dbReference type="Proteomes" id="UP000024547"/>
    </source>
</evidence>
<gene>
    <name evidence="2" type="ORF">HY36_04350</name>
</gene>
<dbReference type="GeneID" id="92501812"/>
<accession>A0A059E2H5</accession>
<proteinExistence type="predicted"/>
<name>A0A059E2H5_9PROT</name>
<organism evidence="2 3">
    <name type="scientific">Hyphomonas atlantica</name>
    <dbReference type="NCBI Taxonomy" id="1280948"/>
    <lineage>
        <taxon>Bacteria</taxon>
        <taxon>Pseudomonadati</taxon>
        <taxon>Pseudomonadota</taxon>
        <taxon>Alphaproteobacteria</taxon>
        <taxon>Hyphomonadales</taxon>
        <taxon>Hyphomonadaceae</taxon>
        <taxon>Hyphomonas</taxon>
    </lineage>
</organism>
<dbReference type="EMBL" id="AWFH01000012">
    <property type="protein sequence ID" value="KCZ61790.1"/>
    <property type="molecule type" value="Genomic_DNA"/>
</dbReference>
<reference evidence="2 3" key="1">
    <citation type="journal article" date="2014" name="Antonie Van Leeuwenhoek">
        <title>Hyphomonas beringensis sp. nov. and Hyphomonas chukchiensis sp. nov., isolated from surface seawater of the Bering Sea and Chukchi Sea.</title>
        <authorList>
            <person name="Li C."/>
            <person name="Lai Q."/>
            <person name="Li G."/>
            <person name="Dong C."/>
            <person name="Wang J."/>
            <person name="Liao Y."/>
            <person name="Shao Z."/>
        </authorList>
    </citation>
    <scope>NUCLEOTIDE SEQUENCE [LARGE SCALE GENOMIC DNA]</scope>
    <source>
        <strain evidence="2 3">22II1-22F38</strain>
    </source>
</reference>
<dbReference type="AlphaFoldDB" id="A0A059E2H5"/>
<evidence type="ECO:0000313" key="2">
    <source>
        <dbReference type="EMBL" id="KCZ61790.1"/>
    </source>
</evidence>
<dbReference type="STRING" id="1280948.HY36_04350"/>
<dbReference type="PANTHER" id="PTHR39338:SF7">
    <property type="entry name" value="BLL6692 PROTEIN"/>
    <property type="match status" value="1"/>
</dbReference>
<dbReference type="RefSeq" id="WP_035551027.1">
    <property type="nucleotide sequence ID" value="NZ_AWFH01000012.1"/>
</dbReference>
<dbReference type="InterPro" id="IPR008912">
    <property type="entry name" value="Uncharacterised_CoxE"/>
</dbReference>
<dbReference type="Proteomes" id="UP000024547">
    <property type="component" value="Unassembled WGS sequence"/>
</dbReference>
<dbReference type="eggNOG" id="COG3825">
    <property type="taxonomic scope" value="Bacteria"/>
</dbReference>